<dbReference type="EMBL" id="FOCQ01000008">
    <property type="protein sequence ID" value="SEN30435.1"/>
    <property type="molecule type" value="Genomic_DNA"/>
</dbReference>
<dbReference type="PANTHER" id="PTHR35333">
    <property type="entry name" value="BETA-LACTAMASE"/>
    <property type="match status" value="1"/>
</dbReference>
<name>A0A1H8FFP9_9BACL</name>
<dbReference type="Proteomes" id="UP000199695">
    <property type="component" value="Unassembled WGS sequence"/>
</dbReference>
<accession>A0A1H8FFP9</accession>
<reference evidence="2 3" key="1">
    <citation type="submission" date="2016-10" db="EMBL/GenBank/DDBJ databases">
        <authorList>
            <person name="de Groot N.N."/>
        </authorList>
    </citation>
    <scope>NUCLEOTIDE SEQUENCE [LARGE SCALE GENOMIC DNA]</scope>
    <source>
        <strain evidence="2 3">DSM 46701</strain>
    </source>
</reference>
<dbReference type="OrthoDB" id="9775096at2"/>
<keyword evidence="3" id="KW-1185">Reference proteome</keyword>
<dbReference type="InterPro" id="IPR045155">
    <property type="entry name" value="Beta-lactam_cat"/>
</dbReference>
<evidence type="ECO:0000313" key="3">
    <source>
        <dbReference type="Proteomes" id="UP000199695"/>
    </source>
</evidence>
<dbReference type="GO" id="GO:0030655">
    <property type="term" value="P:beta-lactam antibiotic catabolic process"/>
    <property type="evidence" value="ECO:0007669"/>
    <property type="project" value="InterPro"/>
</dbReference>
<organism evidence="2 3">
    <name type="scientific">Lihuaxuella thermophila</name>
    <dbReference type="NCBI Taxonomy" id="1173111"/>
    <lineage>
        <taxon>Bacteria</taxon>
        <taxon>Bacillati</taxon>
        <taxon>Bacillota</taxon>
        <taxon>Bacilli</taxon>
        <taxon>Bacillales</taxon>
        <taxon>Thermoactinomycetaceae</taxon>
        <taxon>Lihuaxuella</taxon>
    </lineage>
</organism>
<dbReference type="PANTHER" id="PTHR35333:SF4">
    <property type="entry name" value="SLR0121 PROTEIN"/>
    <property type="match status" value="1"/>
</dbReference>
<evidence type="ECO:0000259" key="1">
    <source>
        <dbReference type="Pfam" id="PF13354"/>
    </source>
</evidence>
<dbReference type="SUPFAM" id="SSF56601">
    <property type="entry name" value="beta-lactamase/transpeptidase-like"/>
    <property type="match status" value="1"/>
</dbReference>
<dbReference type="AlphaFoldDB" id="A0A1H8FFP9"/>
<dbReference type="STRING" id="1173111.SAMN05444955_108171"/>
<evidence type="ECO:0000313" key="2">
    <source>
        <dbReference type="EMBL" id="SEN30435.1"/>
    </source>
</evidence>
<proteinExistence type="predicted"/>
<dbReference type="GO" id="GO:0008800">
    <property type="term" value="F:beta-lactamase activity"/>
    <property type="evidence" value="ECO:0007669"/>
    <property type="project" value="InterPro"/>
</dbReference>
<dbReference type="GO" id="GO:0046677">
    <property type="term" value="P:response to antibiotic"/>
    <property type="evidence" value="ECO:0007669"/>
    <property type="project" value="InterPro"/>
</dbReference>
<dbReference type="Pfam" id="PF13354">
    <property type="entry name" value="Beta-lactamase2"/>
    <property type="match status" value="1"/>
</dbReference>
<dbReference type="InterPro" id="IPR000871">
    <property type="entry name" value="Beta-lactam_class-A"/>
</dbReference>
<dbReference type="InterPro" id="IPR012338">
    <property type="entry name" value="Beta-lactam/transpept-like"/>
</dbReference>
<dbReference type="Gene3D" id="3.40.710.10">
    <property type="entry name" value="DD-peptidase/beta-lactamase superfamily"/>
    <property type="match status" value="1"/>
</dbReference>
<feature type="domain" description="Beta-lactamase class A catalytic" evidence="1">
    <location>
        <begin position="24"/>
        <end position="245"/>
    </location>
</feature>
<protein>
    <submittedName>
        <fullName evidence="2">Beta-lactamase class A</fullName>
    </submittedName>
</protein>
<sequence>MAQPFQKLREQLEEWKLKLPGRWGVWIEDLTTRDSWEWNGDHSFYAASVIKVPIMVAVFREAWKGRFALSDEMTLTPEAQVGGAGVLQHLTPGLKVSIRDLTTLMIIQSDNTATNLLIELVGKDAIHEAMTELNMNGSRFYNPLMILPADREGVNTITPRDLASCYRKIAKGEAVSYHASLQMINILKKQQIRDCFPSLLPQTDPDIIGSIPAWELAHKTGTVTRVLHDTGILYTGSHAVIMVALSEDCSYREAKEQLAQLAFRVYQAYRQQ</sequence>
<dbReference type="RefSeq" id="WP_089968751.1">
    <property type="nucleotide sequence ID" value="NZ_FOCQ01000008.1"/>
</dbReference>
<gene>
    <name evidence="2" type="ORF">SAMN05444955_108171</name>
</gene>